<sequence length="124" mass="14398">MHPGLGLLYLTFWGAVAAGAIFFLHSIDELRRQEEAHRSYASASERYESEPPAPDAELVRRLLDEVETVLRELRRMPPGPERNRRIRLLRSRYHPDRNAHMASLRHVFDEVARVINSRTDSLLV</sequence>
<feature type="transmembrane region" description="Helical" evidence="1">
    <location>
        <begin position="6"/>
        <end position="24"/>
    </location>
</feature>
<dbReference type="AlphaFoldDB" id="A0AAW1QLR9"/>
<gene>
    <name evidence="2" type="ORF">WJX81_004456</name>
</gene>
<reference evidence="2 3" key="1">
    <citation type="journal article" date="2024" name="Nat. Commun.">
        <title>Phylogenomics reveals the evolutionary origins of lichenization in chlorophyte algae.</title>
        <authorList>
            <person name="Puginier C."/>
            <person name="Libourel C."/>
            <person name="Otte J."/>
            <person name="Skaloud P."/>
            <person name="Haon M."/>
            <person name="Grisel S."/>
            <person name="Petersen M."/>
            <person name="Berrin J.G."/>
            <person name="Delaux P.M."/>
            <person name="Dal Grande F."/>
            <person name="Keller J."/>
        </authorList>
    </citation>
    <scope>NUCLEOTIDE SEQUENCE [LARGE SCALE GENOMIC DNA]</scope>
    <source>
        <strain evidence="2 3">SAG 245.80</strain>
    </source>
</reference>
<name>A0AAW1QLR9_9CHLO</name>
<accession>A0AAW1QLR9</accession>
<evidence type="ECO:0000313" key="3">
    <source>
        <dbReference type="Proteomes" id="UP001445335"/>
    </source>
</evidence>
<evidence type="ECO:0000256" key="1">
    <source>
        <dbReference type="SAM" id="Phobius"/>
    </source>
</evidence>
<protein>
    <recommendedName>
        <fullName evidence="4">J domain-containing protein</fullName>
    </recommendedName>
</protein>
<dbReference type="Proteomes" id="UP001445335">
    <property type="component" value="Unassembled WGS sequence"/>
</dbReference>
<organism evidence="2 3">
    <name type="scientific">Elliptochloris bilobata</name>
    <dbReference type="NCBI Taxonomy" id="381761"/>
    <lineage>
        <taxon>Eukaryota</taxon>
        <taxon>Viridiplantae</taxon>
        <taxon>Chlorophyta</taxon>
        <taxon>core chlorophytes</taxon>
        <taxon>Trebouxiophyceae</taxon>
        <taxon>Trebouxiophyceae incertae sedis</taxon>
        <taxon>Elliptochloris clade</taxon>
        <taxon>Elliptochloris</taxon>
    </lineage>
</organism>
<keyword evidence="1" id="KW-0472">Membrane</keyword>
<comment type="caution">
    <text evidence="2">The sequence shown here is derived from an EMBL/GenBank/DDBJ whole genome shotgun (WGS) entry which is preliminary data.</text>
</comment>
<keyword evidence="3" id="KW-1185">Reference proteome</keyword>
<keyword evidence="1" id="KW-0812">Transmembrane</keyword>
<evidence type="ECO:0000313" key="2">
    <source>
        <dbReference type="EMBL" id="KAK9822461.1"/>
    </source>
</evidence>
<evidence type="ECO:0008006" key="4">
    <source>
        <dbReference type="Google" id="ProtNLM"/>
    </source>
</evidence>
<keyword evidence="1" id="KW-1133">Transmembrane helix</keyword>
<dbReference type="EMBL" id="JALJOU010000087">
    <property type="protein sequence ID" value="KAK9822461.1"/>
    <property type="molecule type" value="Genomic_DNA"/>
</dbReference>
<proteinExistence type="predicted"/>